<evidence type="ECO:0000313" key="10">
    <source>
        <dbReference type="Proteomes" id="UP000070457"/>
    </source>
</evidence>
<feature type="transmembrane region" description="Helical" evidence="7">
    <location>
        <begin position="132"/>
        <end position="149"/>
    </location>
</feature>
<proteinExistence type="inferred from homology"/>
<evidence type="ECO:0000313" key="9">
    <source>
        <dbReference type="EMBL" id="KXK26933.1"/>
    </source>
</evidence>
<dbReference type="SUPFAM" id="SSF144091">
    <property type="entry name" value="Rhomboid-like"/>
    <property type="match status" value="1"/>
</dbReference>
<comment type="subcellular location">
    <subcellularLocation>
        <location evidence="1">Membrane</location>
        <topology evidence="1">Multi-pass membrane protein</topology>
    </subcellularLocation>
</comment>
<gene>
    <name evidence="9" type="primary">gluP</name>
    <name evidence="9" type="ORF">TR69_WS6001000957</name>
</gene>
<protein>
    <submittedName>
        <fullName evidence="9">Rhomboid protease GluP</fullName>
        <ecNumber evidence="9">3.4.21.105</ecNumber>
    </submittedName>
</protein>
<dbReference type="EC" id="3.4.21.105" evidence="9"/>
<evidence type="ECO:0000256" key="2">
    <source>
        <dbReference type="ARBA" id="ARBA00009045"/>
    </source>
</evidence>
<dbReference type="GO" id="GO:0004252">
    <property type="term" value="F:serine-type endopeptidase activity"/>
    <property type="evidence" value="ECO:0007669"/>
    <property type="project" value="InterPro"/>
</dbReference>
<feature type="domain" description="Peptidase S54 rhomboid" evidence="8">
    <location>
        <begin position="55"/>
        <end position="211"/>
    </location>
</feature>
<evidence type="ECO:0000256" key="4">
    <source>
        <dbReference type="ARBA" id="ARBA00022801"/>
    </source>
</evidence>
<feature type="transmembrane region" description="Helical" evidence="7">
    <location>
        <begin position="61"/>
        <end position="84"/>
    </location>
</feature>
<organism evidence="9 10">
    <name type="scientific">candidate division WS6 bacterium OLB20</name>
    <dbReference type="NCBI Taxonomy" id="1617426"/>
    <lineage>
        <taxon>Bacteria</taxon>
        <taxon>Candidatus Dojkabacteria</taxon>
    </lineage>
</organism>
<dbReference type="InterPro" id="IPR050925">
    <property type="entry name" value="Rhomboid_protease_S54"/>
</dbReference>
<keyword evidence="6 7" id="KW-0472">Membrane</keyword>
<keyword evidence="9" id="KW-0645">Protease</keyword>
<dbReference type="Proteomes" id="UP000070457">
    <property type="component" value="Unassembled WGS sequence"/>
</dbReference>
<evidence type="ECO:0000256" key="7">
    <source>
        <dbReference type="SAM" id="Phobius"/>
    </source>
</evidence>
<comment type="caution">
    <text evidence="9">The sequence shown here is derived from an EMBL/GenBank/DDBJ whole genome shotgun (WGS) entry which is preliminary data.</text>
</comment>
<keyword evidence="4 9" id="KW-0378">Hydrolase</keyword>
<feature type="transmembrane region" description="Helical" evidence="7">
    <location>
        <begin position="12"/>
        <end position="41"/>
    </location>
</feature>
<dbReference type="PANTHER" id="PTHR43731">
    <property type="entry name" value="RHOMBOID PROTEASE"/>
    <property type="match status" value="1"/>
</dbReference>
<dbReference type="Gene3D" id="1.20.1540.10">
    <property type="entry name" value="Rhomboid-like"/>
    <property type="match status" value="1"/>
</dbReference>
<evidence type="ECO:0000256" key="1">
    <source>
        <dbReference type="ARBA" id="ARBA00004141"/>
    </source>
</evidence>
<keyword evidence="5 7" id="KW-1133">Transmembrane helix</keyword>
<dbReference type="EMBL" id="JYNZ01000003">
    <property type="protein sequence ID" value="KXK26933.1"/>
    <property type="molecule type" value="Genomic_DNA"/>
</dbReference>
<accession>A0A136LZ64</accession>
<dbReference type="Pfam" id="PF01694">
    <property type="entry name" value="Rhomboid"/>
    <property type="match status" value="1"/>
</dbReference>
<dbReference type="InterPro" id="IPR022764">
    <property type="entry name" value="Peptidase_S54_rhomboid_dom"/>
</dbReference>
<dbReference type="InterPro" id="IPR035952">
    <property type="entry name" value="Rhomboid-like_sf"/>
</dbReference>
<feature type="transmembrane region" description="Helical" evidence="7">
    <location>
        <begin position="228"/>
        <end position="247"/>
    </location>
</feature>
<comment type="similarity">
    <text evidence="2">Belongs to the peptidase S54 family.</text>
</comment>
<sequence>MPNWSIYIKLTHVLIAVNVILYVLVELLALTTGTNTVYMLYRFGAEHFISIVREGEIWRLVLPAFLHGGFLHLAINMWALYNVGGLIEDFYGARKLFLVYVLSGVSASVLSVGVTFFTFVSQGMPVPADYNVISIGASGAIFGLVGLLLGHMYKRDDYSSKIPIDTSGLWFFVLINVIFGFGGNAIGAFGINNAAHIGGLIGGIVLGLLLSTVNASYVPKPMRILEHLLFALSVLLVVLSVVLHLFFSS</sequence>
<feature type="transmembrane region" description="Helical" evidence="7">
    <location>
        <begin position="96"/>
        <end position="120"/>
    </location>
</feature>
<dbReference type="STRING" id="1617426.TR69_WS6001000957"/>
<reference evidence="9 10" key="1">
    <citation type="submission" date="2015-02" db="EMBL/GenBank/DDBJ databases">
        <title>Improved understanding of the partial-nitritation anammox process through 23 genomes representing the majority of the microbial community.</title>
        <authorList>
            <person name="Speth D.R."/>
            <person name="In T Zandt M."/>
            <person name="Guerrero Cruz S."/>
            <person name="Jetten M.S."/>
            <person name="Dutilh B.E."/>
        </authorList>
    </citation>
    <scope>NUCLEOTIDE SEQUENCE [LARGE SCALE GENOMIC DNA]</scope>
    <source>
        <strain evidence="9">OLB20</strain>
    </source>
</reference>
<dbReference type="PANTHER" id="PTHR43731:SF14">
    <property type="entry name" value="PRESENILIN-ASSOCIATED RHOMBOID-LIKE PROTEIN, MITOCHONDRIAL"/>
    <property type="match status" value="1"/>
</dbReference>
<keyword evidence="3 7" id="KW-0812">Transmembrane</keyword>
<feature type="transmembrane region" description="Helical" evidence="7">
    <location>
        <begin position="197"/>
        <end position="216"/>
    </location>
</feature>
<evidence type="ECO:0000256" key="3">
    <source>
        <dbReference type="ARBA" id="ARBA00022692"/>
    </source>
</evidence>
<dbReference type="GO" id="GO:0016020">
    <property type="term" value="C:membrane"/>
    <property type="evidence" value="ECO:0007669"/>
    <property type="project" value="UniProtKB-SubCell"/>
</dbReference>
<feature type="transmembrane region" description="Helical" evidence="7">
    <location>
        <begin position="169"/>
        <end position="191"/>
    </location>
</feature>
<dbReference type="GO" id="GO:0006508">
    <property type="term" value="P:proteolysis"/>
    <property type="evidence" value="ECO:0007669"/>
    <property type="project" value="UniProtKB-KW"/>
</dbReference>
<name>A0A136LZ64_9BACT</name>
<dbReference type="AlphaFoldDB" id="A0A136LZ64"/>
<evidence type="ECO:0000259" key="8">
    <source>
        <dbReference type="Pfam" id="PF01694"/>
    </source>
</evidence>
<evidence type="ECO:0000256" key="6">
    <source>
        <dbReference type="ARBA" id="ARBA00023136"/>
    </source>
</evidence>
<evidence type="ECO:0000256" key="5">
    <source>
        <dbReference type="ARBA" id="ARBA00022989"/>
    </source>
</evidence>